<dbReference type="PANTHER" id="PTHR42953">
    <property type="entry name" value="HIGH-AFFINITY ZINC UPTAKE SYSTEM PROTEIN ZNUA-RELATED"/>
    <property type="match status" value="1"/>
</dbReference>
<dbReference type="Pfam" id="PF01297">
    <property type="entry name" value="ZnuA"/>
    <property type="match status" value="1"/>
</dbReference>
<evidence type="ECO:0000256" key="4">
    <source>
        <dbReference type="SAM" id="MobiDB-lite"/>
    </source>
</evidence>
<protein>
    <submittedName>
        <fullName evidence="6">Zinc ABC transporter substrate-binding protein</fullName>
    </submittedName>
</protein>
<dbReference type="Gene3D" id="3.40.50.1980">
    <property type="entry name" value="Nitrogenase molybdenum iron protein domain"/>
    <property type="match status" value="3"/>
</dbReference>
<keyword evidence="7" id="KW-1185">Reference proteome</keyword>
<dbReference type="InterPro" id="IPR050492">
    <property type="entry name" value="Bact_metal-bind_prot9"/>
</dbReference>
<evidence type="ECO:0000313" key="7">
    <source>
        <dbReference type="Proteomes" id="UP000602653"/>
    </source>
</evidence>
<dbReference type="SUPFAM" id="SSF53807">
    <property type="entry name" value="Helical backbone' metal receptor"/>
    <property type="match status" value="1"/>
</dbReference>
<reference evidence="6 7" key="1">
    <citation type="submission" date="2021-02" db="EMBL/GenBank/DDBJ databases">
        <title>Complete Genome Sequence of Arcanobacterium phocisimile strain DSM 26142T from a harbour seal.</title>
        <authorList>
            <person name="Borowiak M."/>
            <person name="Alssahen M."/>
            <person name="Malorny B."/>
            <person name="Laemmler C."/>
            <person name="Siebert U."/>
            <person name="Ploetz M."/>
            <person name="Abdulmawjood A."/>
        </authorList>
    </citation>
    <scope>NUCLEOTIDE SEQUENCE [LARGE SCALE GENOMIC DNA]</scope>
    <source>
        <strain evidence="6 7">DSM 26142</strain>
    </source>
</reference>
<evidence type="ECO:0000313" key="6">
    <source>
        <dbReference type="EMBL" id="QRV02789.1"/>
    </source>
</evidence>
<sequence>MTQNNFRVSTLAKFIALTSASALALIGCSTDASEKATTADGKISVTTSFYPLTYLVSEVGGEHVSITDLTPPGADAHGVELSPKEISDMQKSDIVFYLAKLSPAIDDAVASADANAINIGESVHLLTNEETGGEAHHHEHESDADHDEHADHDHEADHDEHADHDHDHEADHDEHADHDHDHEADHDEHADHDHEGHDHGIYDPHFWTDPERMAEAADAIATTLSEKDPANAEDYKANTKALITKLTDLDQKFDTAFSATCETKSFVVTHAAFGYLAHEYGLKQIGVAGIDPEFEPSPARIAEIKKLVETEKINTIFTPTNGEEKVAQTVAKETGAQFAVLDVAATRGEDSADYISIMEKNLQSLTNSMRCVK</sequence>
<feature type="chain" id="PRO_5047427436" evidence="5">
    <location>
        <begin position="25"/>
        <end position="373"/>
    </location>
</feature>
<dbReference type="InterPro" id="IPR006127">
    <property type="entry name" value="ZnuA-like"/>
</dbReference>
<dbReference type="PANTHER" id="PTHR42953:SF3">
    <property type="entry name" value="HIGH-AFFINITY ZINC UPTAKE SYSTEM PROTEIN ZNUA"/>
    <property type="match status" value="1"/>
</dbReference>
<organism evidence="6 7">
    <name type="scientific">Arcanobacterium phocisimile</name>
    <dbReference type="NCBI Taxonomy" id="1302235"/>
    <lineage>
        <taxon>Bacteria</taxon>
        <taxon>Bacillati</taxon>
        <taxon>Actinomycetota</taxon>
        <taxon>Actinomycetes</taxon>
        <taxon>Actinomycetales</taxon>
        <taxon>Actinomycetaceae</taxon>
        <taxon>Arcanobacterium</taxon>
    </lineage>
</organism>
<dbReference type="EMBL" id="CP070228">
    <property type="protein sequence ID" value="QRV02789.1"/>
    <property type="molecule type" value="Genomic_DNA"/>
</dbReference>
<comment type="similarity">
    <text evidence="1">Belongs to the bacterial solute-binding protein 9 family.</text>
</comment>
<evidence type="ECO:0000256" key="1">
    <source>
        <dbReference type="ARBA" id="ARBA00011028"/>
    </source>
</evidence>
<accession>A0ABX7IK28</accession>
<dbReference type="Proteomes" id="UP000602653">
    <property type="component" value="Chromosome"/>
</dbReference>
<feature type="signal peptide" evidence="5">
    <location>
        <begin position="1"/>
        <end position="24"/>
    </location>
</feature>
<feature type="region of interest" description="Disordered" evidence="4">
    <location>
        <begin position="130"/>
        <end position="206"/>
    </location>
</feature>
<name>A0ABX7IK28_9ACTO</name>
<dbReference type="RefSeq" id="WP_204425388.1">
    <property type="nucleotide sequence ID" value="NZ_CP070228.1"/>
</dbReference>
<evidence type="ECO:0000256" key="3">
    <source>
        <dbReference type="ARBA" id="ARBA00022729"/>
    </source>
</evidence>
<evidence type="ECO:0000256" key="2">
    <source>
        <dbReference type="ARBA" id="ARBA00022448"/>
    </source>
</evidence>
<keyword evidence="3 5" id="KW-0732">Signal</keyword>
<dbReference type="PROSITE" id="PS51257">
    <property type="entry name" value="PROKAR_LIPOPROTEIN"/>
    <property type="match status" value="1"/>
</dbReference>
<gene>
    <name evidence="6" type="ORF">JTE88_03400</name>
</gene>
<proteinExistence type="inferred from homology"/>
<keyword evidence="2" id="KW-0813">Transport</keyword>
<evidence type="ECO:0000256" key="5">
    <source>
        <dbReference type="SAM" id="SignalP"/>
    </source>
</evidence>
<feature type="compositionally biased region" description="Basic and acidic residues" evidence="4">
    <location>
        <begin position="133"/>
        <end position="206"/>
    </location>
</feature>